<protein>
    <submittedName>
        <fullName evidence="1">Uncharacterized protein</fullName>
    </submittedName>
</protein>
<sequence>MPSSGIGTSKDEKLAILWIVGLLLTLLRPSWQVATTWKLLPHFLPWGRCFAPARRHPKQDSL</sequence>
<evidence type="ECO:0000313" key="1">
    <source>
        <dbReference type="EMBL" id="VFK19176.1"/>
    </source>
</evidence>
<dbReference type="AlphaFoldDB" id="A0A450WQ46"/>
<reference evidence="1" key="1">
    <citation type="submission" date="2019-02" db="EMBL/GenBank/DDBJ databases">
        <authorList>
            <person name="Gruber-Vodicka R. H."/>
            <person name="Seah K. B. B."/>
        </authorList>
    </citation>
    <scope>NUCLEOTIDE SEQUENCE</scope>
    <source>
        <strain evidence="1">BECK_S313</strain>
    </source>
</reference>
<dbReference type="EMBL" id="CAADFK010000163">
    <property type="protein sequence ID" value="VFK19176.1"/>
    <property type="molecule type" value="Genomic_DNA"/>
</dbReference>
<proteinExistence type="predicted"/>
<name>A0A450WQ46_9GAMM</name>
<accession>A0A450WQ46</accession>
<gene>
    <name evidence="1" type="ORF">BECKLPF1236B_GA0070989_11638</name>
</gene>
<organism evidence="1">
    <name type="scientific">Candidatus Kentrum sp. LPFa</name>
    <dbReference type="NCBI Taxonomy" id="2126335"/>
    <lineage>
        <taxon>Bacteria</taxon>
        <taxon>Pseudomonadati</taxon>
        <taxon>Pseudomonadota</taxon>
        <taxon>Gammaproteobacteria</taxon>
        <taxon>Candidatus Kentrum</taxon>
    </lineage>
</organism>